<dbReference type="EMBL" id="FNUC01000002">
    <property type="protein sequence ID" value="SED81908.1"/>
    <property type="molecule type" value="Genomic_DNA"/>
</dbReference>
<keyword evidence="6" id="KW-1185">Reference proteome</keyword>
<evidence type="ECO:0000313" key="6">
    <source>
        <dbReference type="Proteomes" id="UP000181980"/>
    </source>
</evidence>
<keyword evidence="4" id="KW-1133">Transmembrane helix</keyword>
<feature type="active site" description="Proton donor/acceptor" evidence="2">
    <location>
        <position position="198"/>
    </location>
</feature>
<feature type="compositionally biased region" description="Basic residues" evidence="3">
    <location>
        <begin position="54"/>
        <end position="69"/>
    </location>
</feature>
<dbReference type="RefSeq" id="WP_069114174.1">
    <property type="nucleotide sequence ID" value="NZ_FNUC01000002.1"/>
</dbReference>
<evidence type="ECO:0000256" key="3">
    <source>
        <dbReference type="SAM" id="MobiDB-lite"/>
    </source>
</evidence>
<keyword evidence="1" id="KW-0378">Hydrolase</keyword>
<evidence type="ECO:0000256" key="4">
    <source>
        <dbReference type="SAM" id="Phobius"/>
    </source>
</evidence>
<evidence type="ECO:0000256" key="1">
    <source>
        <dbReference type="ARBA" id="ARBA00022801"/>
    </source>
</evidence>
<gene>
    <name evidence="5" type="ORF">SAMN04488561_0507</name>
</gene>
<protein>
    <submittedName>
        <fullName evidence="5">Sortase A</fullName>
    </submittedName>
</protein>
<evidence type="ECO:0000256" key="2">
    <source>
        <dbReference type="PIRSR" id="PIRSR605754-1"/>
    </source>
</evidence>
<dbReference type="InterPro" id="IPR053465">
    <property type="entry name" value="Sortase_Class_E"/>
</dbReference>
<dbReference type="AlphaFoldDB" id="A0A1H5DST9"/>
<reference evidence="6" key="1">
    <citation type="submission" date="2016-10" db="EMBL/GenBank/DDBJ databases">
        <authorList>
            <person name="Varghese N."/>
            <person name="Submissions S."/>
        </authorList>
    </citation>
    <scope>NUCLEOTIDE SEQUENCE [LARGE SCALE GENOMIC DNA]</scope>
    <source>
        <strain evidence="6">DSM 45237</strain>
    </source>
</reference>
<evidence type="ECO:0000313" key="5">
    <source>
        <dbReference type="EMBL" id="SED81908.1"/>
    </source>
</evidence>
<feature type="transmembrane region" description="Helical" evidence="4">
    <location>
        <begin position="74"/>
        <end position="101"/>
    </location>
</feature>
<feature type="active site" description="Acyl-thioester intermediate" evidence="2">
    <location>
        <position position="274"/>
    </location>
</feature>
<dbReference type="InterPro" id="IPR042003">
    <property type="entry name" value="Sortase_E"/>
</dbReference>
<dbReference type="Gene3D" id="2.40.260.10">
    <property type="entry name" value="Sortase"/>
    <property type="match status" value="1"/>
</dbReference>
<dbReference type="InterPro" id="IPR023365">
    <property type="entry name" value="Sortase_dom-sf"/>
</dbReference>
<dbReference type="Proteomes" id="UP000181980">
    <property type="component" value="Unassembled WGS sequence"/>
</dbReference>
<dbReference type="STRING" id="561176.SAMN04488561_0507"/>
<dbReference type="Pfam" id="PF04203">
    <property type="entry name" value="Sortase"/>
    <property type="match status" value="1"/>
</dbReference>
<dbReference type="OrthoDB" id="5242879at2"/>
<name>A0A1H5DST9_9ACTN</name>
<dbReference type="GO" id="GO:0016787">
    <property type="term" value="F:hydrolase activity"/>
    <property type="evidence" value="ECO:0007669"/>
    <property type="project" value="UniProtKB-KW"/>
</dbReference>
<keyword evidence="4" id="KW-0472">Membrane</keyword>
<dbReference type="CDD" id="cd05830">
    <property type="entry name" value="Sortase_E"/>
    <property type="match status" value="1"/>
</dbReference>
<feature type="compositionally biased region" description="Low complexity" evidence="3">
    <location>
        <begin position="33"/>
        <end position="53"/>
    </location>
</feature>
<sequence>MSNTGSAGGRRRRAGSRHEDDATPGGATRGRRAASLAAGSRAATPAASGSASPRARRRAPSRRKHRTSARRSPVAAAVGVAGELLLTGGALVLLFAVYTLWGTGIQTAAAQDDLRDQLGFDARGGGSPAVGAPAEQPADVAELDLGDAYGIMRIPRFGAGWEWVMVEGVEDPDLKNGPGHYPGSADAGQLGNFSVAGHRSGHGEPFADFPELRAGDIVEIETADAVYVYELDDAPDGDPDGNKIAITDTWVVDPVPGEPDDTEPAERRITLTTCWPRYGSSARMYATGVLVGVEER</sequence>
<dbReference type="InterPro" id="IPR005754">
    <property type="entry name" value="Sortase"/>
</dbReference>
<dbReference type="NCBIfam" id="NF033747">
    <property type="entry name" value="class_E_sortase"/>
    <property type="match status" value="1"/>
</dbReference>
<feature type="region of interest" description="Disordered" evidence="3">
    <location>
        <begin position="1"/>
        <end position="73"/>
    </location>
</feature>
<dbReference type="SUPFAM" id="SSF63817">
    <property type="entry name" value="Sortase"/>
    <property type="match status" value="1"/>
</dbReference>
<keyword evidence="4" id="KW-0812">Transmembrane</keyword>
<accession>A0A1H5DST9</accession>
<organism evidence="5 6">
    <name type="scientific">Jiangella alba</name>
    <dbReference type="NCBI Taxonomy" id="561176"/>
    <lineage>
        <taxon>Bacteria</taxon>
        <taxon>Bacillati</taxon>
        <taxon>Actinomycetota</taxon>
        <taxon>Actinomycetes</taxon>
        <taxon>Jiangellales</taxon>
        <taxon>Jiangellaceae</taxon>
        <taxon>Jiangella</taxon>
    </lineage>
</organism>
<proteinExistence type="predicted"/>